<dbReference type="InterPro" id="IPR038354">
    <property type="entry name" value="VKOR_sf"/>
</dbReference>
<keyword evidence="6" id="KW-0560">Oxidoreductase</keyword>
<evidence type="ECO:0000256" key="10">
    <source>
        <dbReference type="SAM" id="Phobius"/>
    </source>
</evidence>
<evidence type="ECO:0000256" key="3">
    <source>
        <dbReference type="ARBA" id="ARBA00022692"/>
    </source>
</evidence>
<dbReference type="InterPro" id="IPR012932">
    <property type="entry name" value="VKOR"/>
</dbReference>
<dbReference type="EMBL" id="WOGT01000001">
    <property type="protein sequence ID" value="MUN54239.1"/>
    <property type="molecule type" value="Genomic_DNA"/>
</dbReference>
<comment type="similarity">
    <text evidence="2">Belongs to the VKOR family.</text>
</comment>
<organism evidence="12 13">
    <name type="scientific">Rothia koreensis</name>
    <dbReference type="NCBI Taxonomy" id="592378"/>
    <lineage>
        <taxon>Bacteria</taxon>
        <taxon>Bacillati</taxon>
        <taxon>Actinomycetota</taxon>
        <taxon>Actinomycetes</taxon>
        <taxon>Micrococcales</taxon>
        <taxon>Micrococcaceae</taxon>
        <taxon>Rothia</taxon>
    </lineage>
</organism>
<dbReference type="SMART" id="SM00756">
    <property type="entry name" value="VKc"/>
    <property type="match status" value="1"/>
</dbReference>
<proteinExistence type="inferred from homology"/>
<feature type="transmembrane region" description="Helical" evidence="10">
    <location>
        <begin position="111"/>
        <end position="133"/>
    </location>
</feature>
<dbReference type="Pfam" id="PF07884">
    <property type="entry name" value="VKOR"/>
    <property type="match status" value="1"/>
</dbReference>
<feature type="domain" description="Vitamin K epoxide reductase" evidence="11">
    <location>
        <begin position="2"/>
        <end position="136"/>
    </location>
</feature>
<keyword evidence="5 10" id="KW-1133">Transmembrane helix</keyword>
<dbReference type="OrthoDB" id="9783799at2"/>
<keyword evidence="13" id="KW-1185">Reference proteome</keyword>
<keyword evidence="4" id="KW-0874">Quinone</keyword>
<sequence length="184" mass="20424">MLIVTGGIGFIASAALVFERLQVFLDAGHKSSCDINALLNCGTVMRTPQAELFGFPNPFIGIVAYAIVLTIGAAILAGARFARWYWMSIEVGVVLGSLFTFWLWYQTTFQIDALCLYCMVVWIVQTALAVNVTMRNIRTGVIPVSPRVAETLPAWSWFLVVMILLVLFGIIFIRFFSNILSMLS</sequence>
<dbReference type="InterPro" id="IPR041714">
    <property type="entry name" value="VKOR_Actinobacteria"/>
</dbReference>
<evidence type="ECO:0000256" key="5">
    <source>
        <dbReference type="ARBA" id="ARBA00022989"/>
    </source>
</evidence>
<evidence type="ECO:0000256" key="8">
    <source>
        <dbReference type="ARBA" id="ARBA00023157"/>
    </source>
</evidence>
<evidence type="ECO:0000256" key="7">
    <source>
        <dbReference type="ARBA" id="ARBA00023136"/>
    </source>
</evidence>
<dbReference type="AlphaFoldDB" id="A0A7K1LGC7"/>
<reference evidence="12 13" key="1">
    <citation type="submission" date="2019-12" db="EMBL/GenBank/DDBJ databases">
        <authorList>
            <person name="Li J."/>
            <person name="Shi Y."/>
            <person name="Xu G."/>
            <person name="Xiao D."/>
            <person name="Ran X."/>
        </authorList>
    </citation>
    <scope>NUCLEOTIDE SEQUENCE [LARGE SCALE GENOMIC DNA]</scope>
    <source>
        <strain evidence="12 13">JCM 15915</strain>
    </source>
</reference>
<comment type="subcellular location">
    <subcellularLocation>
        <location evidence="1">Membrane</location>
        <topology evidence="1">Multi-pass membrane protein</topology>
    </subcellularLocation>
</comment>
<dbReference type="PANTHER" id="PTHR34573">
    <property type="entry name" value="VKC DOMAIN-CONTAINING PROTEIN"/>
    <property type="match status" value="1"/>
</dbReference>
<evidence type="ECO:0000313" key="13">
    <source>
        <dbReference type="Proteomes" id="UP000462152"/>
    </source>
</evidence>
<feature type="transmembrane region" description="Helical" evidence="10">
    <location>
        <begin position="59"/>
        <end position="77"/>
    </location>
</feature>
<accession>A0A7K1LGC7</accession>
<dbReference type="Gene3D" id="1.20.1440.130">
    <property type="entry name" value="VKOR domain"/>
    <property type="match status" value="1"/>
</dbReference>
<feature type="transmembrane region" description="Helical" evidence="10">
    <location>
        <begin position="154"/>
        <end position="176"/>
    </location>
</feature>
<dbReference type="GO" id="GO:0016020">
    <property type="term" value="C:membrane"/>
    <property type="evidence" value="ECO:0007669"/>
    <property type="project" value="UniProtKB-SubCell"/>
</dbReference>
<comment type="caution">
    <text evidence="12">The sequence shown here is derived from an EMBL/GenBank/DDBJ whole genome shotgun (WGS) entry which is preliminary data.</text>
</comment>
<evidence type="ECO:0000256" key="1">
    <source>
        <dbReference type="ARBA" id="ARBA00004141"/>
    </source>
</evidence>
<evidence type="ECO:0000256" key="9">
    <source>
        <dbReference type="ARBA" id="ARBA00023284"/>
    </source>
</evidence>
<dbReference type="PANTHER" id="PTHR34573:SF1">
    <property type="entry name" value="VITAMIN K EPOXIDE REDUCTASE DOMAIN-CONTAINING PROTEIN"/>
    <property type="match status" value="1"/>
</dbReference>
<gene>
    <name evidence="12" type="ORF">GMA10_03245</name>
</gene>
<keyword evidence="7 10" id="KW-0472">Membrane</keyword>
<keyword evidence="3 10" id="KW-0812">Transmembrane</keyword>
<evidence type="ECO:0000256" key="4">
    <source>
        <dbReference type="ARBA" id="ARBA00022719"/>
    </source>
</evidence>
<dbReference type="GO" id="GO:0048038">
    <property type="term" value="F:quinone binding"/>
    <property type="evidence" value="ECO:0007669"/>
    <property type="project" value="UniProtKB-KW"/>
</dbReference>
<dbReference type="Proteomes" id="UP000462152">
    <property type="component" value="Unassembled WGS sequence"/>
</dbReference>
<name>A0A7K1LGC7_9MICC</name>
<protein>
    <submittedName>
        <fullName evidence="12">Vitamin K epoxide reductase</fullName>
    </submittedName>
</protein>
<evidence type="ECO:0000256" key="6">
    <source>
        <dbReference type="ARBA" id="ARBA00023002"/>
    </source>
</evidence>
<dbReference type="CDD" id="cd12922">
    <property type="entry name" value="VKOR_5"/>
    <property type="match status" value="1"/>
</dbReference>
<evidence type="ECO:0000313" key="12">
    <source>
        <dbReference type="EMBL" id="MUN54239.1"/>
    </source>
</evidence>
<keyword evidence="8" id="KW-1015">Disulfide bond</keyword>
<feature type="transmembrane region" description="Helical" evidence="10">
    <location>
        <begin position="84"/>
        <end position="105"/>
    </location>
</feature>
<dbReference type="GO" id="GO:0016491">
    <property type="term" value="F:oxidoreductase activity"/>
    <property type="evidence" value="ECO:0007669"/>
    <property type="project" value="UniProtKB-KW"/>
</dbReference>
<evidence type="ECO:0000256" key="2">
    <source>
        <dbReference type="ARBA" id="ARBA00006214"/>
    </source>
</evidence>
<keyword evidence="9" id="KW-0676">Redox-active center</keyword>
<evidence type="ECO:0000259" key="11">
    <source>
        <dbReference type="SMART" id="SM00756"/>
    </source>
</evidence>